<evidence type="ECO:0000256" key="4">
    <source>
        <dbReference type="ARBA" id="ARBA00022448"/>
    </source>
</evidence>
<dbReference type="AlphaFoldDB" id="D2CS30"/>
<organism evidence="14">
    <name type="scientific">Gandalfus yunohana</name>
    <name type="common">Hydrothermal vent crab</name>
    <name type="synonym">Austinograea yunohana</name>
    <dbReference type="NCBI Taxonomy" id="585898"/>
    <lineage>
        <taxon>Eukaryota</taxon>
        <taxon>Metazoa</taxon>
        <taxon>Ecdysozoa</taxon>
        <taxon>Arthropoda</taxon>
        <taxon>Crustacea</taxon>
        <taxon>Multicrustacea</taxon>
        <taxon>Malacostraca</taxon>
        <taxon>Eumalacostraca</taxon>
        <taxon>Eucarida</taxon>
        <taxon>Decapoda</taxon>
        <taxon>Pleocyemata</taxon>
        <taxon>Brachyura</taxon>
        <taxon>Eubrachyura</taxon>
        <taxon>Bythograeoidea</taxon>
        <taxon>Bythograeidae</taxon>
        <taxon>Gandalfus</taxon>
    </lineage>
</organism>
<dbReference type="Pfam" id="PF00895">
    <property type="entry name" value="ATP-synt_8"/>
    <property type="match status" value="1"/>
</dbReference>
<evidence type="ECO:0000256" key="7">
    <source>
        <dbReference type="ARBA" id="ARBA00022781"/>
    </source>
</evidence>
<sequence length="52" mass="6433">MPQMAPLLWFYLYLFFLISLMLFLMMNYFLIPFKKISTPTLTTHKFHKSWKL</sequence>
<evidence type="ECO:0000256" key="2">
    <source>
        <dbReference type="ARBA" id="ARBA00008892"/>
    </source>
</evidence>
<dbReference type="GO" id="GO:0045259">
    <property type="term" value="C:proton-transporting ATP synthase complex"/>
    <property type="evidence" value="ECO:0007669"/>
    <property type="project" value="UniProtKB-KW"/>
</dbReference>
<keyword evidence="10 12" id="KW-0496">Mitochondrion</keyword>
<keyword evidence="4 12" id="KW-0813">Transport</keyword>
<evidence type="ECO:0000256" key="12">
    <source>
        <dbReference type="RuleBase" id="RU003661"/>
    </source>
</evidence>
<dbReference type="CTD" id="4509"/>
<evidence type="ECO:0000256" key="3">
    <source>
        <dbReference type="ARBA" id="ARBA00011291"/>
    </source>
</evidence>
<reference evidence="14" key="1">
    <citation type="journal article" date="2010" name="Zool. Scr.">
        <title>The complete mitogenome of the hydrothermal vent crab Gandalfus yunohana (Crustacea: Decapoda: Brachyura): a link between the Bythograeoidea and Xanthoidea.</title>
        <authorList>
            <person name="Yang J.-S."/>
            <person name="Nagasawa H."/>
            <person name="Fujiwara Y."/>
            <person name="Tsuchida S."/>
            <person name="Yang W.-J."/>
        </authorList>
    </citation>
    <scope>NUCLEOTIDE SEQUENCE</scope>
</reference>
<dbReference type="RefSeq" id="YP_003359513.1">
    <property type="nucleotide sequence ID" value="NC_013713.1"/>
</dbReference>
<keyword evidence="7 12" id="KW-0375">Hydrogen ion transport</keyword>
<dbReference type="GO" id="GO:0031966">
    <property type="term" value="C:mitochondrial membrane"/>
    <property type="evidence" value="ECO:0007669"/>
    <property type="project" value="UniProtKB-SubCell"/>
</dbReference>
<evidence type="ECO:0000256" key="1">
    <source>
        <dbReference type="ARBA" id="ARBA00004304"/>
    </source>
</evidence>
<keyword evidence="9 12" id="KW-0406">Ion transport</keyword>
<evidence type="ECO:0000256" key="8">
    <source>
        <dbReference type="ARBA" id="ARBA00022989"/>
    </source>
</evidence>
<feature type="transmembrane region" description="Helical" evidence="13">
    <location>
        <begin position="6"/>
        <end position="30"/>
    </location>
</feature>
<dbReference type="InterPro" id="IPR001421">
    <property type="entry name" value="ATP8_metazoa"/>
</dbReference>
<evidence type="ECO:0000256" key="10">
    <source>
        <dbReference type="ARBA" id="ARBA00023128"/>
    </source>
</evidence>
<dbReference type="GeneID" id="8690575"/>
<comment type="subunit">
    <text evidence="3">F-type ATPases have 2 components, CF(1) - the catalytic core - and CF(0) - the membrane proton channel.</text>
</comment>
<evidence type="ECO:0000256" key="9">
    <source>
        <dbReference type="ARBA" id="ARBA00023065"/>
    </source>
</evidence>
<evidence type="ECO:0000313" key="14">
    <source>
        <dbReference type="EMBL" id="ACC62347.1"/>
    </source>
</evidence>
<name>D2CS30_GANYU</name>
<evidence type="ECO:0000256" key="11">
    <source>
        <dbReference type="ARBA" id="ARBA00023136"/>
    </source>
</evidence>
<dbReference type="GO" id="GO:0015986">
    <property type="term" value="P:proton motive force-driven ATP synthesis"/>
    <property type="evidence" value="ECO:0007669"/>
    <property type="project" value="InterPro"/>
</dbReference>
<evidence type="ECO:0000256" key="5">
    <source>
        <dbReference type="ARBA" id="ARBA00022547"/>
    </source>
</evidence>
<evidence type="ECO:0000256" key="13">
    <source>
        <dbReference type="SAM" id="Phobius"/>
    </source>
</evidence>
<keyword evidence="6 12" id="KW-0812">Transmembrane</keyword>
<comment type="similarity">
    <text evidence="2 12">Belongs to the ATPase protein 8 family.</text>
</comment>
<comment type="subcellular location">
    <subcellularLocation>
        <location evidence="1 12">Mitochondrion membrane</location>
        <topology evidence="1 12">Single-pass membrane protein</topology>
    </subcellularLocation>
</comment>
<accession>D2CS30</accession>
<protein>
    <recommendedName>
        <fullName evidence="12">ATP synthase complex subunit 8</fullName>
    </recommendedName>
</protein>
<keyword evidence="5 12" id="KW-0138">CF(0)</keyword>
<evidence type="ECO:0000256" key="6">
    <source>
        <dbReference type="ARBA" id="ARBA00022692"/>
    </source>
</evidence>
<dbReference type="EMBL" id="EU647222">
    <property type="protein sequence ID" value="ACC62347.1"/>
    <property type="molecule type" value="Genomic_DNA"/>
</dbReference>
<dbReference type="GO" id="GO:0015078">
    <property type="term" value="F:proton transmembrane transporter activity"/>
    <property type="evidence" value="ECO:0007669"/>
    <property type="project" value="InterPro"/>
</dbReference>
<proteinExistence type="inferred from homology"/>
<geneLocation type="mitochondrion" evidence="14"/>
<gene>
    <name evidence="14" type="primary">ATP8</name>
</gene>
<keyword evidence="8 13" id="KW-1133">Transmembrane helix</keyword>
<keyword evidence="11 13" id="KW-0472">Membrane</keyword>